<sequence>MALGHRYHVDQDGHSVTVQFLGRAGAFEVLVDGKVVAHGPGDRPGGTVEAELPGDPPRPFGITVSRPREMGGVPFCVLESGGMRYLMPQVPLGAAGRPAHLHERYRLVREVRRFLRRSSRRLLRRAGRRAGGRSA</sequence>
<reference evidence="2 3" key="1">
    <citation type="submission" date="2024-06" db="EMBL/GenBank/DDBJ databases">
        <title>The Natural Products Discovery Center: Release of the First 8490 Sequenced Strains for Exploring Actinobacteria Biosynthetic Diversity.</title>
        <authorList>
            <person name="Kalkreuter E."/>
            <person name="Kautsar S.A."/>
            <person name="Yang D."/>
            <person name="Bader C.D."/>
            <person name="Teijaro C.N."/>
            <person name="Fluegel L."/>
            <person name="Davis C.M."/>
            <person name="Simpson J.R."/>
            <person name="Lauterbach L."/>
            <person name="Steele A.D."/>
            <person name="Gui C."/>
            <person name="Meng S."/>
            <person name="Li G."/>
            <person name="Viehrig K."/>
            <person name="Ye F."/>
            <person name="Su P."/>
            <person name="Kiefer A.F."/>
            <person name="Nichols A."/>
            <person name="Cepeda A.J."/>
            <person name="Yan W."/>
            <person name="Fan B."/>
            <person name="Jiang Y."/>
            <person name="Adhikari A."/>
            <person name="Zheng C.-J."/>
            <person name="Schuster L."/>
            <person name="Cowan T.M."/>
            <person name="Smanski M.J."/>
            <person name="Chevrette M.G."/>
            <person name="De Carvalho L.P.S."/>
            <person name="Shen B."/>
        </authorList>
    </citation>
    <scope>NUCLEOTIDE SEQUENCE [LARGE SCALE GENOMIC DNA]</scope>
    <source>
        <strain evidence="2 3">NPDC006337</strain>
    </source>
</reference>
<gene>
    <name evidence="2" type="ORF">ABZ508_13530</name>
</gene>
<proteinExistence type="predicted"/>
<protein>
    <submittedName>
        <fullName evidence="2">Uncharacterized protein</fullName>
    </submittedName>
</protein>
<name>A0ABV2W4A6_9ACTN</name>
<organism evidence="2 3">
    <name type="scientific">Streptomyces lavendulocolor</name>
    <dbReference type="NCBI Taxonomy" id="67316"/>
    <lineage>
        <taxon>Bacteria</taxon>
        <taxon>Bacillati</taxon>
        <taxon>Actinomycetota</taxon>
        <taxon>Actinomycetes</taxon>
        <taxon>Kitasatosporales</taxon>
        <taxon>Streptomycetaceae</taxon>
        <taxon>Streptomyces</taxon>
    </lineage>
</organism>
<evidence type="ECO:0000313" key="3">
    <source>
        <dbReference type="Proteomes" id="UP001550378"/>
    </source>
</evidence>
<dbReference type="Proteomes" id="UP001550378">
    <property type="component" value="Unassembled WGS sequence"/>
</dbReference>
<dbReference type="EMBL" id="JBEXZR010000009">
    <property type="protein sequence ID" value="MEU0708369.1"/>
    <property type="molecule type" value="Genomic_DNA"/>
</dbReference>
<keyword evidence="3" id="KW-1185">Reference proteome</keyword>
<evidence type="ECO:0000313" key="2">
    <source>
        <dbReference type="EMBL" id="MEU0708369.1"/>
    </source>
</evidence>
<dbReference type="RefSeq" id="WP_359659505.1">
    <property type="nucleotide sequence ID" value="NZ_JBEXZP010000613.1"/>
</dbReference>
<evidence type="ECO:0000256" key="1">
    <source>
        <dbReference type="SAM" id="MobiDB-lite"/>
    </source>
</evidence>
<feature type="region of interest" description="Disordered" evidence="1">
    <location>
        <begin position="40"/>
        <end position="65"/>
    </location>
</feature>
<comment type="caution">
    <text evidence="2">The sequence shown here is derived from an EMBL/GenBank/DDBJ whole genome shotgun (WGS) entry which is preliminary data.</text>
</comment>
<accession>A0ABV2W4A6</accession>